<name>Q18653_CAEEL</name>
<dbReference type="Pfam" id="PF14473">
    <property type="entry name" value="RD3"/>
    <property type="match status" value="1"/>
</dbReference>
<evidence type="ECO:0000313" key="3">
    <source>
        <dbReference type="WormBase" id="C46A5.8"/>
    </source>
</evidence>
<accession>Q18653</accession>
<evidence type="ECO:0000313" key="1">
    <source>
        <dbReference type="EMBL" id="CCD66592.1"/>
    </source>
</evidence>
<dbReference type="KEGG" id="cel:CELE_C46A5.8"/>
<gene>
    <name evidence="1 3" type="primary">rdl-1</name>
    <name evidence="3" type="ORF">C46A5.8</name>
    <name evidence="1" type="ORF">CELE_C46A5.8</name>
</gene>
<dbReference type="OMA" id="PDYSWLI"/>
<dbReference type="InParanoid" id="Q18653"/>
<dbReference type="SMR" id="Q18653"/>
<dbReference type="Proteomes" id="UP000001940">
    <property type="component" value="Chromosome IV"/>
</dbReference>
<dbReference type="AlphaFoldDB" id="Q18653"/>
<dbReference type="CTD" id="183501"/>
<evidence type="ECO:0000313" key="2">
    <source>
        <dbReference type="Proteomes" id="UP000001940"/>
    </source>
</evidence>
<dbReference type="PaxDb" id="6239-C46A5.8"/>
<dbReference type="eggNOG" id="ENOG502SX8A">
    <property type="taxonomic scope" value="Eukaryota"/>
</dbReference>
<dbReference type="PIR" id="T29815">
    <property type="entry name" value="T29815"/>
</dbReference>
<dbReference type="InterPro" id="IPR028092">
    <property type="entry name" value="RD3"/>
</dbReference>
<organism evidence="1 2">
    <name type="scientific">Caenorhabditis elegans</name>
    <dbReference type="NCBI Taxonomy" id="6239"/>
    <lineage>
        <taxon>Eukaryota</taxon>
        <taxon>Metazoa</taxon>
        <taxon>Ecdysozoa</taxon>
        <taxon>Nematoda</taxon>
        <taxon>Chromadorea</taxon>
        <taxon>Rhabditida</taxon>
        <taxon>Rhabditina</taxon>
        <taxon>Rhabditomorpha</taxon>
        <taxon>Rhabditoidea</taxon>
        <taxon>Rhabditidae</taxon>
        <taxon>Peloderinae</taxon>
        <taxon>Caenorhabditis</taxon>
    </lineage>
</organism>
<dbReference type="PANTHER" id="PTHR28489">
    <property type="entry name" value="RENTINAL DEGENERATION 3-LIKE"/>
    <property type="match status" value="1"/>
</dbReference>
<dbReference type="RefSeq" id="NP_501278.1">
    <property type="nucleotide sequence ID" value="NM_068877.2"/>
</dbReference>
<dbReference type="UCSC" id="C46A5.8">
    <property type="organism name" value="c. elegans"/>
</dbReference>
<dbReference type="OrthoDB" id="5824539at2759"/>
<dbReference type="AGR" id="WB:WBGene00016703"/>
<dbReference type="Bgee" id="WBGene00016703">
    <property type="expression patterns" value="Expressed in germ line (C elegans) and 4 other cell types or tissues"/>
</dbReference>
<proteinExistence type="predicted"/>
<keyword evidence="2" id="KW-1185">Reference proteome</keyword>
<sequence>MFRWLFQSEGVTRSFDTPSETQSARDDRKTIGDYADNFLLFDLVMGEVEMAVIRFEIEKEEKEEAERKAERRPDYSWLISGNMNRARKQLSINEKNRIENACERLKPCEWSKTIDTWKIKTQNPSTRDQIIENFVIATHETIQSRKHEPTITEVLKNFATGRSGSLHTVSHGELPRVGSGRNISELSFIELQEMV</sequence>
<dbReference type="PANTHER" id="PTHR28489:SF2">
    <property type="entry name" value="RENTINAL DEGENERATION 3-LIKE"/>
    <property type="match status" value="1"/>
</dbReference>
<dbReference type="GeneID" id="183501"/>
<protein>
    <submittedName>
        <fullName evidence="1">Rentinal Degeneration 3-Like</fullName>
    </submittedName>
</protein>
<dbReference type="STRING" id="6239.C46A5.8.1"/>
<dbReference type="WormBase" id="C46A5.8">
    <property type="protein sequence ID" value="CE08757"/>
    <property type="gene ID" value="WBGene00016703"/>
    <property type="gene designation" value="rdl-1"/>
</dbReference>
<reference evidence="1 2" key="1">
    <citation type="journal article" date="1998" name="Science">
        <title>Genome sequence of the nematode C. elegans: a platform for investigating biology.</title>
        <authorList>
            <consortium name="The C. elegans sequencing consortium"/>
            <person name="Sulson J.E."/>
            <person name="Waterston R."/>
        </authorList>
    </citation>
    <scope>NUCLEOTIDE SEQUENCE [LARGE SCALE GENOMIC DNA]</scope>
    <source>
        <strain evidence="1 2">Bristol N2</strain>
    </source>
</reference>
<dbReference type="FunCoup" id="Q18653">
    <property type="interactions" value="14"/>
</dbReference>
<dbReference type="HOGENOM" id="CLU_086765_0_0_1"/>
<dbReference type="EMBL" id="BX284604">
    <property type="protein sequence ID" value="CCD66592.1"/>
    <property type="molecule type" value="Genomic_DNA"/>
</dbReference>